<evidence type="ECO:0000256" key="2">
    <source>
        <dbReference type="ARBA" id="ARBA00023015"/>
    </source>
</evidence>
<dbReference type="InterPro" id="IPR036388">
    <property type="entry name" value="WH-like_DNA-bd_sf"/>
</dbReference>
<gene>
    <name evidence="8" type="ORF">J6I44_18205</name>
</gene>
<evidence type="ECO:0000256" key="4">
    <source>
        <dbReference type="ARBA" id="ARBA00023163"/>
    </source>
</evidence>
<comment type="similarity">
    <text evidence="1">Belongs to the sigma-70 factor family. ECF subfamily.</text>
</comment>
<evidence type="ECO:0000259" key="7">
    <source>
        <dbReference type="Pfam" id="PF08281"/>
    </source>
</evidence>
<evidence type="ECO:0000256" key="1">
    <source>
        <dbReference type="ARBA" id="ARBA00010641"/>
    </source>
</evidence>
<dbReference type="Gene3D" id="1.10.10.10">
    <property type="entry name" value="Winged helix-like DNA-binding domain superfamily/Winged helix DNA-binding domain"/>
    <property type="match status" value="1"/>
</dbReference>
<evidence type="ECO:0000256" key="5">
    <source>
        <dbReference type="SAM" id="MobiDB-lite"/>
    </source>
</evidence>
<dbReference type="EMBL" id="JAGGJA010000017">
    <property type="protein sequence ID" value="MCW9708799.1"/>
    <property type="molecule type" value="Genomic_DNA"/>
</dbReference>
<keyword evidence="4" id="KW-0804">Transcription</keyword>
<accession>A0ABT3PSF5</accession>
<dbReference type="InterPro" id="IPR014284">
    <property type="entry name" value="RNA_pol_sigma-70_dom"/>
</dbReference>
<proteinExistence type="inferred from homology"/>
<dbReference type="SUPFAM" id="SSF88659">
    <property type="entry name" value="Sigma3 and sigma4 domains of RNA polymerase sigma factors"/>
    <property type="match status" value="1"/>
</dbReference>
<name>A0ABT3PSF5_9BACT</name>
<evidence type="ECO:0000259" key="6">
    <source>
        <dbReference type="Pfam" id="PF04542"/>
    </source>
</evidence>
<keyword evidence="3" id="KW-0731">Sigma factor</keyword>
<feature type="domain" description="RNA polymerase sigma-70 region 2" evidence="6">
    <location>
        <begin position="10"/>
        <end position="72"/>
    </location>
</feature>
<evidence type="ECO:0000313" key="9">
    <source>
        <dbReference type="Proteomes" id="UP001207918"/>
    </source>
</evidence>
<protein>
    <submittedName>
        <fullName evidence="8">Sigma-70 family RNA polymerase sigma factor</fullName>
    </submittedName>
</protein>
<dbReference type="RefSeq" id="WP_265767607.1">
    <property type="nucleotide sequence ID" value="NZ_JAGGJA010000017.1"/>
</dbReference>
<feature type="domain" description="RNA polymerase sigma factor 70 region 4 type 2" evidence="7">
    <location>
        <begin position="109"/>
        <end position="159"/>
    </location>
</feature>
<dbReference type="InterPro" id="IPR013324">
    <property type="entry name" value="RNA_pol_sigma_r3/r4-like"/>
</dbReference>
<evidence type="ECO:0000256" key="3">
    <source>
        <dbReference type="ARBA" id="ARBA00023082"/>
    </source>
</evidence>
<dbReference type="PANTHER" id="PTHR43133">
    <property type="entry name" value="RNA POLYMERASE ECF-TYPE SIGMA FACTO"/>
    <property type="match status" value="1"/>
</dbReference>
<dbReference type="SUPFAM" id="SSF88946">
    <property type="entry name" value="Sigma2 domain of RNA polymerase sigma factors"/>
    <property type="match status" value="1"/>
</dbReference>
<feature type="region of interest" description="Disordered" evidence="5">
    <location>
        <begin position="73"/>
        <end position="101"/>
    </location>
</feature>
<dbReference type="Proteomes" id="UP001207918">
    <property type="component" value="Unassembled WGS sequence"/>
</dbReference>
<dbReference type="InterPro" id="IPR013249">
    <property type="entry name" value="RNA_pol_sigma70_r4_t2"/>
</dbReference>
<dbReference type="Pfam" id="PF08281">
    <property type="entry name" value="Sigma70_r4_2"/>
    <property type="match status" value="1"/>
</dbReference>
<dbReference type="InterPro" id="IPR013325">
    <property type="entry name" value="RNA_pol_sigma_r2"/>
</dbReference>
<reference evidence="8 9" key="1">
    <citation type="submission" date="2021-03" db="EMBL/GenBank/DDBJ databases">
        <title>Aliifodinibius sp. nov., a new bacterium isolated from saline soil.</title>
        <authorList>
            <person name="Galisteo C."/>
            <person name="De La Haba R."/>
            <person name="Sanchez-Porro C."/>
            <person name="Ventosa A."/>
        </authorList>
    </citation>
    <scope>NUCLEOTIDE SEQUENCE [LARGE SCALE GENOMIC DNA]</scope>
    <source>
        <strain evidence="8 9">1BSP15-2V2</strain>
    </source>
</reference>
<comment type="caution">
    <text evidence="8">The sequence shown here is derived from an EMBL/GenBank/DDBJ whole genome shotgun (WGS) entry which is preliminary data.</text>
</comment>
<dbReference type="NCBIfam" id="TIGR02937">
    <property type="entry name" value="sigma70-ECF"/>
    <property type="match status" value="1"/>
</dbReference>
<dbReference type="Pfam" id="PF04542">
    <property type="entry name" value="Sigma70_r2"/>
    <property type="match status" value="1"/>
</dbReference>
<keyword evidence="9" id="KW-1185">Reference proteome</keyword>
<dbReference type="PANTHER" id="PTHR43133:SF46">
    <property type="entry name" value="RNA POLYMERASE SIGMA-70 FACTOR ECF SUBFAMILY"/>
    <property type="match status" value="1"/>
</dbReference>
<organism evidence="8 9">
    <name type="scientific">Fodinibius salsisoli</name>
    <dbReference type="NCBI Taxonomy" id="2820877"/>
    <lineage>
        <taxon>Bacteria</taxon>
        <taxon>Pseudomonadati</taxon>
        <taxon>Balneolota</taxon>
        <taxon>Balneolia</taxon>
        <taxon>Balneolales</taxon>
        <taxon>Balneolaceae</taxon>
        <taxon>Fodinibius</taxon>
    </lineage>
</organism>
<sequence length="170" mass="19668">MLSIYELEELYEQYADSVAYILSFYTSHTAQLEDWTQDVFVKVWEARDHIDPEHPGLKGYILTIAHNHARYEANKTSQSHHLDNQELAEPLPSRHPSTSQRVQANDLTQAYQQALAKVSPRARQTFKLSRDNGFSYREIARSMGISSKTVEAQVSKTLRILRGELEEYRL</sequence>
<keyword evidence="2" id="KW-0805">Transcription regulation</keyword>
<dbReference type="InterPro" id="IPR039425">
    <property type="entry name" value="RNA_pol_sigma-70-like"/>
</dbReference>
<evidence type="ECO:0000313" key="8">
    <source>
        <dbReference type="EMBL" id="MCW9708799.1"/>
    </source>
</evidence>
<dbReference type="Gene3D" id="1.10.1740.10">
    <property type="match status" value="1"/>
</dbReference>
<dbReference type="InterPro" id="IPR007627">
    <property type="entry name" value="RNA_pol_sigma70_r2"/>
</dbReference>